<keyword evidence="3" id="KW-0804">Transcription</keyword>
<dbReference type="InterPro" id="IPR036388">
    <property type="entry name" value="WH-like_DNA-bd_sf"/>
</dbReference>
<protein>
    <submittedName>
        <fullName evidence="5">HTH marR-type domain-containing protein</fullName>
    </submittedName>
</protein>
<name>A0ABM8SBL8_9BACT</name>
<accession>A0ABM8SBL8</accession>
<reference evidence="5 6" key="1">
    <citation type="submission" date="2021-02" db="EMBL/GenBank/DDBJ databases">
        <authorList>
            <person name="Han P."/>
        </authorList>
    </citation>
    <scope>NUCLEOTIDE SEQUENCE [LARGE SCALE GENOMIC DNA]</scope>
    <source>
        <strain evidence="5">Candidatus Nitrospira sp. ZN2</strain>
    </source>
</reference>
<dbReference type="InterPro" id="IPR036390">
    <property type="entry name" value="WH_DNA-bd_sf"/>
</dbReference>
<dbReference type="Pfam" id="PF12802">
    <property type="entry name" value="MarR_2"/>
    <property type="match status" value="1"/>
</dbReference>
<evidence type="ECO:0000256" key="2">
    <source>
        <dbReference type="ARBA" id="ARBA00023125"/>
    </source>
</evidence>
<dbReference type="PRINTS" id="PR00598">
    <property type="entry name" value="HTHMARR"/>
</dbReference>
<gene>
    <name evidence="5" type="ORF">NSPZN2_80013</name>
</gene>
<evidence type="ECO:0000259" key="4">
    <source>
        <dbReference type="PROSITE" id="PS50995"/>
    </source>
</evidence>
<dbReference type="PANTHER" id="PTHR42756:SF1">
    <property type="entry name" value="TRANSCRIPTIONAL REPRESSOR OF EMRAB OPERON"/>
    <property type="match status" value="1"/>
</dbReference>
<keyword evidence="1" id="KW-0805">Transcription regulation</keyword>
<dbReference type="Gene3D" id="1.10.10.10">
    <property type="entry name" value="Winged helix-like DNA-binding domain superfamily/Winged helix DNA-binding domain"/>
    <property type="match status" value="1"/>
</dbReference>
<dbReference type="CDD" id="cd00090">
    <property type="entry name" value="HTH_ARSR"/>
    <property type="match status" value="1"/>
</dbReference>
<dbReference type="SUPFAM" id="SSF46785">
    <property type="entry name" value="Winged helix' DNA-binding domain"/>
    <property type="match status" value="1"/>
</dbReference>
<sequence length="218" mass="24665">MVNDDCQRKNSSGVVPHPLSCSIRHASKHSQYMNDAVMNNLGLKGVALLKYRVCTMKRVTVAPRVRAKKAACVSPCISTLPRHRLVELLWSFAPAYQRWSESLLVEKGLSPQRLRILGLIHERGPRIMSDLKKELGVTATNVTALVDSLEKDGLVVRRRHPTDRRATVIELSDNVMTELSPRCTEYKEQVAELFSELSEQECKAFVKTLEKLWSRLQG</sequence>
<dbReference type="InterPro" id="IPR000835">
    <property type="entry name" value="HTH_MarR-typ"/>
</dbReference>
<organism evidence="5 6">
    <name type="scientific">Nitrospira defluvii</name>
    <dbReference type="NCBI Taxonomy" id="330214"/>
    <lineage>
        <taxon>Bacteria</taxon>
        <taxon>Pseudomonadati</taxon>
        <taxon>Nitrospirota</taxon>
        <taxon>Nitrospiria</taxon>
        <taxon>Nitrospirales</taxon>
        <taxon>Nitrospiraceae</taxon>
        <taxon>Nitrospira</taxon>
    </lineage>
</organism>
<evidence type="ECO:0000256" key="1">
    <source>
        <dbReference type="ARBA" id="ARBA00023015"/>
    </source>
</evidence>
<evidence type="ECO:0000256" key="3">
    <source>
        <dbReference type="ARBA" id="ARBA00023163"/>
    </source>
</evidence>
<dbReference type="EMBL" id="CAJNBJ010000021">
    <property type="protein sequence ID" value="CAE6799971.1"/>
    <property type="molecule type" value="Genomic_DNA"/>
</dbReference>
<evidence type="ECO:0000313" key="5">
    <source>
        <dbReference type="EMBL" id="CAE6799971.1"/>
    </source>
</evidence>
<dbReference type="InterPro" id="IPR011991">
    <property type="entry name" value="ArsR-like_HTH"/>
</dbReference>
<keyword evidence="6" id="KW-1185">Reference proteome</keyword>
<dbReference type="PROSITE" id="PS50995">
    <property type="entry name" value="HTH_MARR_2"/>
    <property type="match status" value="1"/>
</dbReference>
<dbReference type="SMART" id="SM00347">
    <property type="entry name" value="HTH_MARR"/>
    <property type="match status" value="1"/>
</dbReference>
<proteinExistence type="predicted"/>
<keyword evidence="2" id="KW-0238">DNA-binding</keyword>
<dbReference type="PANTHER" id="PTHR42756">
    <property type="entry name" value="TRANSCRIPTIONAL REGULATOR, MARR"/>
    <property type="match status" value="1"/>
</dbReference>
<feature type="domain" description="HTH marR-type" evidence="4">
    <location>
        <begin position="82"/>
        <end position="214"/>
    </location>
</feature>
<comment type="caution">
    <text evidence="5">The sequence shown here is derived from an EMBL/GenBank/DDBJ whole genome shotgun (WGS) entry which is preliminary data.</text>
</comment>
<dbReference type="Proteomes" id="UP000675880">
    <property type="component" value="Unassembled WGS sequence"/>
</dbReference>
<evidence type="ECO:0000313" key="6">
    <source>
        <dbReference type="Proteomes" id="UP000675880"/>
    </source>
</evidence>